<dbReference type="EMBL" id="MK072247">
    <property type="protein sequence ID" value="AYV80742.1"/>
    <property type="molecule type" value="Genomic_DNA"/>
</dbReference>
<organism evidence="1">
    <name type="scientific">Harvfovirus sp</name>
    <dbReference type="NCBI Taxonomy" id="2487768"/>
    <lineage>
        <taxon>Viruses</taxon>
        <taxon>Varidnaviria</taxon>
        <taxon>Bamfordvirae</taxon>
        <taxon>Nucleocytoviricota</taxon>
        <taxon>Megaviricetes</taxon>
        <taxon>Imitervirales</taxon>
        <taxon>Mimiviridae</taxon>
        <taxon>Klosneuvirinae</taxon>
    </lineage>
</organism>
<sequence length="377" mass="42860">MKPTQQIGGFVFCENYRYPVYSKRCADCNEGMCGDKSILCMSSVEIEKFISLLPIVKTNQKCQCKISEKAILVTPFCGIRVDSSCYCRTLIIGDSLKNKSWSCPFCCAIVCGLFCFTWHFEQNHLSGGYELAVPDAAMGGEWCPLCREISIPGSKSSEANAQLYEKMVIHTIYRSFPTNLKDIVKNTLCKNCIDWDKKKLDIPVSLKSHFAGREFYPIETKIPRFLLLRPILPEEIFSVEVDIDKHAGFLTDILKQQYFSGYDSSPDLPLVMDLYASQVWRKILNSEADIKSISLPGAVFLANIRAEIALFDKAMEETKLLLVLQHIIRDYLGMQLWYFEAIMVKIQTDAIRFAPQVRVLLSHVVGKLTIPKIFMFA</sequence>
<gene>
    <name evidence="1" type="ORF">Harvfovirus5_46</name>
</gene>
<evidence type="ECO:0000313" key="1">
    <source>
        <dbReference type="EMBL" id="AYV80742.1"/>
    </source>
</evidence>
<proteinExistence type="predicted"/>
<accession>A0A3G5A0P5</accession>
<name>A0A3G5A0P5_9VIRU</name>
<protein>
    <submittedName>
        <fullName evidence="1">Uncharacterized protein</fullName>
    </submittedName>
</protein>
<reference evidence="1" key="1">
    <citation type="submission" date="2018-10" db="EMBL/GenBank/DDBJ databases">
        <title>Hidden diversity of soil giant viruses.</title>
        <authorList>
            <person name="Schulz F."/>
            <person name="Alteio L."/>
            <person name="Goudeau D."/>
            <person name="Ryan E.M."/>
            <person name="Malmstrom R.R."/>
            <person name="Blanchard J."/>
            <person name="Woyke T."/>
        </authorList>
    </citation>
    <scope>NUCLEOTIDE SEQUENCE</scope>
    <source>
        <strain evidence="1">HAV1</strain>
    </source>
</reference>